<dbReference type="RefSeq" id="WP_006673006.1">
    <property type="nucleotide sequence ID" value="NZ_AOMA01000102.1"/>
</dbReference>
<keyword evidence="1" id="KW-0472">Membrane</keyword>
<keyword evidence="1" id="KW-1133">Transmembrane helix</keyword>
<name>M0M0D1_9EURY</name>
<organism evidence="2 3">
    <name type="scientific">Halobiforma nitratireducens JCM 10879</name>
    <dbReference type="NCBI Taxonomy" id="1227454"/>
    <lineage>
        <taxon>Archaea</taxon>
        <taxon>Methanobacteriati</taxon>
        <taxon>Methanobacteriota</taxon>
        <taxon>Stenosarchaea group</taxon>
        <taxon>Halobacteria</taxon>
        <taxon>Halobacteriales</taxon>
        <taxon>Natrialbaceae</taxon>
        <taxon>Halobiforma</taxon>
    </lineage>
</organism>
<dbReference type="AlphaFoldDB" id="M0M0D1"/>
<protein>
    <submittedName>
        <fullName evidence="2">Uncharacterized protein</fullName>
    </submittedName>
</protein>
<dbReference type="eggNOG" id="arCOG11072">
    <property type="taxonomic scope" value="Archaea"/>
</dbReference>
<dbReference type="OrthoDB" id="178079at2157"/>
<dbReference type="STRING" id="1227454.C446_10455"/>
<dbReference type="Proteomes" id="UP000011607">
    <property type="component" value="Unassembled WGS sequence"/>
</dbReference>
<sequence>MPLTKLLGSKATRTVTVVTVLAEAKRAFAHGKRTRGLALLAVAVLTWKWTVVGLAAQGVVKLLRGGTSRPGASPT</sequence>
<proteinExistence type="predicted"/>
<reference evidence="2 3" key="1">
    <citation type="journal article" date="2014" name="PLoS Genet.">
        <title>Phylogenetically driven sequencing of extremely halophilic archaea reveals strategies for static and dynamic osmo-response.</title>
        <authorList>
            <person name="Becker E.A."/>
            <person name="Seitzer P.M."/>
            <person name="Tritt A."/>
            <person name="Larsen D."/>
            <person name="Krusor M."/>
            <person name="Yao A.I."/>
            <person name="Wu D."/>
            <person name="Madern D."/>
            <person name="Eisen J.A."/>
            <person name="Darling A.E."/>
            <person name="Facciotti M.T."/>
        </authorList>
    </citation>
    <scope>NUCLEOTIDE SEQUENCE [LARGE SCALE GENOMIC DNA]</scope>
    <source>
        <strain evidence="2 3">JCM 10879</strain>
    </source>
</reference>
<accession>M0M0D1</accession>
<comment type="caution">
    <text evidence="2">The sequence shown here is derived from an EMBL/GenBank/DDBJ whole genome shotgun (WGS) entry which is preliminary data.</text>
</comment>
<dbReference type="EMBL" id="AOMA01000102">
    <property type="protein sequence ID" value="EMA37840.1"/>
    <property type="molecule type" value="Genomic_DNA"/>
</dbReference>
<evidence type="ECO:0000313" key="3">
    <source>
        <dbReference type="Proteomes" id="UP000011607"/>
    </source>
</evidence>
<evidence type="ECO:0000313" key="2">
    <source>
        <dbReference type="EMBL" id="EMA37840.1"/>
    </source>
</evidence>
<keyword evidence="1" id="KW-0812">Transmembrane</keyword>
<feature type="transmembrane region" description="Helical" evidence="1">
    <location>
        <begin position="36"/>
        <end position="60"/>
    </location>
</feature>
<evidence type="ECO:0000256" key="1">
    <source>
        <dbReference type="SAM" id="Phobius"/>
    </source>
</evidence>
<gene>
    <name evidence="2" type="ORF">C446_10455</name>
</gene>
<keyword evidence="3" id="KW-1185">Reference proteome</keyword>